<dbReference type="GeneID" id="28662371"/>
<accession>A0A0M4TAX8</accession>
<reference evidence="2" key="1">
    <citation type="submission" date="2015-08" db="EMBL/GenBank/DDBJ databases">
        <title>Comparative genomics of the Campylobacter concisus group.</title>
        <authorList>
            <person name="Miller W.G."/>
            <person name="Yee E."/>
            <person name="Chapman M.H."/>
            <person name="Huynh S."/>
            <person name="Bono J.L."/>
            <person name="On S.L.W."/>
            <person name="St Leger J."/>
            <person name="Foster G."/>
            <person name="Parker C.T."/>
        </authorList>
    </citation>
    <scope>NUCLEOTIDE SEQUENCE [LARGE SCALE GENOMIC DNA]</scope>
    <source>
        <strain evidence="2">ATCC 33237</strain>
    </source>
</reference>
<dbReference type="PATRIC" id="fig|199.248.peg.722"/>
<proteinExistence type="predicted"/>
<evidence type="ECO:0008006" key="3">
    <source>
        <dbReference type="Google" id="ProtNLM"/>
    </source>
</evidence>
<name>A0A0M4TAX8_9BACT</name>
<organism evidence="1 2">
    <name type="scientific">Campylobacter concisus</name>
    <dbReference type="NCBI Taxonomy" id="199"/>
    <lineage>
        <taxon>Bacteria</taxon>
        <taxon>Pseudomonadati</taxon>
        <taxon>Campylobacterota</taxon>
        <taxon>Epsilonproteobacteria</taxon>
        <taxon>Campylobacterales</taxon>
        <taxon>Campylobacteraceae</taxon>
        <taxon>Campylobacter</taxon>
    </lineage>
</organism>
<dbReference type="KEGG" id="ccoc:CCON33237_0697"/>
<dbReference type="RefSeq" id="WP_054196413.1">
    <property type="nucleotide sequence ID" value="NZ_CABMKQ010000014.1"/>
</dbReference>
<dbReference type="PROSITE" id="PS51257">
    <property type="entry name" value="PROKAR_LIPOPROTEIN"/>
    <property type="match status" value="1"/>
</dbReference>
<dbReference type="Proteomes" id="UP000066049">
    <property type="component" value="Chromosome"/>
</dbReference>
<protein>
    <recommendedName>
        <fullName evidence="3">Lipoprotein</fullName>
    </recommendedName>
</protein>
<dbReference type="EMBL" id="CP012541">
    <property type="protein sequence ID" value="ALF47386.1"/>
    <property type="molecule type" value="Genomic_DNA"/>
</dbReference>
<gene>
    <name evidence="1" type="ORF">CCON33237_0697</name>
</gene>
<evidence type="ECO:0000313" key="1">
    <source>
        <dbReference type="EMBL" id="ALF47386.1"/>
    </source>
</evidence>
<sequence>MKAKILLPLTTAIMFLGCSFFEDNPPVRKQPRQVMQNTPAKSSIKGFIKEVTYKDSKYCYEILASDTKNHKLNKANFCANRYYYDKGDLVYATFYADKLIDMLLIKEGGSSGLYNGIKKPQNEVIIKRKNVKTNIEVPKEEKISF</sequence>
<evidence type="ECO:0000313" key="2">
    <source>
        <dbReference type="Proteomes" id="UP000066049"/>
    </source>
</evidence>
<dbReference type="AlphaFoldDB" id="A0A0M4TAX8"/>